<dbReference type="SUPFAM" id="SSF55469">
    <property type="entry name" value="FMN-dependent nitroreductase-like"/>
    <property type="match status" value="1"/>
</dbReference>
<evidence type="ECO:0000259" key="6">
    <source>
        <dbReference type="Pfam" id="PF00881"/>
    </source>
</evidence>
<dbReference type="InterPro" id="IPR000415">
    <property type="entry name" value="Nitroreductase-like"/>
</dbReference>
<accession>A0A0R1GH53</accession>
<evidence type="ECO:0000256" key="1">
    <source>
        <dbReference type="ARBA" id="ARBA00008366"/>
    </source>
</evidence>
<keyword evidence="5" id="KW-0521">NADP</keyword>
<dbReference type="PANTHER" id="PTHR43425:SF2">
    <property type="entry name" value="OXYGEN-INSENSITIVE NADPH NITROREDUCTASE"/>
    <property type="match status" value="1"/>
</dbReference>
<evidence type="ECO:0000256" key="3">
    <source>
        <dbReference type="ARBA" id="ARBA00022643"/>
    </source>
</evidence>
<keyword evidence="3 5" id="KW-0288">FMN</keyword>
<gene>
    <name evidence="7" type="ORF">FC07_GL001284</name>
</gene>
<dbReference type="PIRSF" id="PIRSF005426">
    <property type="entry name" value="Frp"/>
    <property type="match status" value="1"/>
</dbReference>
<sequence length="242" mass="26673">MDLSAMQHRSIRSFKATAIDYQTLEAVAQATSSSEFLQSFSLIRVTDTALRAKIAKISGSQVLFQPNGELFIFVVDTARAIRLTEPNSDVHTFTNWNAFLAGAFDAILALQNMLAYAERTDLGGVVLGSILNDPQQMIDLLHLPKYTFPLVGLMVGVPAERPQQKPRLPQALVVGDNAYPTFDQATMADYDAAVTRYYAQRGADARAESFTSLVRRHLGANQQHRDEIGQILKAQGFDLPQA</sequence>
<name>A0A0R1GH53_9LACO</name>
<evidence type="ECO:0000256" key="4">
    <source>
        <dbReference type="ARBA" id="ARBA00023002"/>
    </source>
</evidence>
<dbReference type="InterPro" id="IPR029479">
    <property type="entry name" value="Nitroreductase"/>
</dbReference>
<organism evidence="7 8">
    <name type="scientific">Loigolactobacillus bifermentans DSM 20003</name>
    <dbReference type="NCBI Taxonomy" id="1423726"/>
    <lineage>
        <taxon>Bacteria</taxon>
        <taxon>Bacillati</taxon>
        <taxon>Bacillota</taxon>
        <taxon>Bacilli</taxon>
        <taxon>Lactobacillales</taxon>
        <taxon>Lactobacillaceae</taxon>
        <taxon>Loigolactobacillus</taxon>
    </lineage>
</organism>
<keyword evidence="4 5" id="KW-0560">Oxidoreductase</keyword>
<dbReference type="Pfam" id="PF00881">
    <property type="entry name" value="Nitroreductase"/>
    <property type="match status" value="1"/>
</dbReference>
<protein>
    <submittedName>
        <fullName evidence="7">Flavin reductase</fullName>
    </submittedName>
</protein>
<dbReference type="InterPro" id="IPR016446">
    <property type="entry name" value="Flavin_OxRdtase_Frp"/>
</dbReference>
<dbReference type="GO" id="GO:0016491">
    <property type="term" value="F:oxidoreductase activity"/>
    <property type="evidence" value="ECO:0007669"/>
    <property type="project" value="UniProtKB-UniRule"/>
</dbReference>
<dbReference type="Gene3D" id="3.40.109.10">
    <property type="entry name" value="NADH Oxidase"/>
    <property type="match status" value="1"/>
</dbReference>
<dbReference type="OrthoDB" id="9775805at2"/>
<dbReference type="RefSeq" id="WP_057905448.1">
    <property type="nucleotide sequence ID" value="NZ_AZDA01000117.1"/>
</dbReference>
<dbReference type="STRING" id="1423726.FC07_GL001284"/>
<dbReference type="PATRIC" id="fig|1423726.3.peg.1331"/>
<reference evidence="7 8" key="1">
    <citation type="journal article" date="2015" name="Genome Announc.">
        <title>Expanding the biotechnology potential of lactobacilli through comparative genomics of 213 strains and associated genera.</title>
        <authorList>
            <person name="Sun Z."/>
            <person name="Harris H.M."/>
            <person name="McCann A."/>
            <person name="Guo C."/>
            <person name="Argimon S."/>
            <person name="Zhang W."/>
            <person name="Yang X."/>
            <person name="Jeffery I.B."/>
            <person name="Cooney J.C."/>
            <person name="Kagawa T.F."/>
            <person name="Liu W."/>
            <person name="Song Y."/>
            <person name="Salvetti E."/>
            <person name="Wrobel A."/>
            <person name="Rasinkangas P."/>
            <person name="Parkhill J."/>
            <person name="Rea M.C."/>
            <person name="O'Sullivan O."/>
            <person name="Ritari J."/>
            <person name="Douillard F.P."/>
            <person name="Paul Ross R."/>
            <person name="Yang R."/>
            <person name="Briner A.E."/>
            <person name="Felis G.E."/>
            <person name="de Vos W.M."/>
            <person name="Barrangou R."/>
            <person name="Klaenhammer T.R."/>
            <person name="Caufield P.W."/>
            <person name="Cui Y."/>
            <person name="Zhang H."/>
            <person name="O'Toole P.W."/>
        </authorList>
    </citation>
    <scope>NUCLEOTIDE SEQUENCE [LARGE SCALE GENOMIC DNA]</scope>
    <source>
        <strain evidence="7 8">DSM 20003</strain>
    </source>
</reference>
<dbReference type="Proteomes" id="UP000051461">
    <property type="component" value="Unassembled WGS sequence"/>
</dbReference>
<evidence type="ECO:0000313" key="7">
    <source>
        <dbReference type="EMBL" id="KRK33355.1"/>
    </source>
</evidence>
<dbReference type="AlphaFoldDB" id="A0A0R1GH53"/>
<dbReference type="EMBL" id="AZDA01000117">
    <property type="protein sequence ID" value="KRK33355.1"/>
    <property type="molecule type" value="Genomic_DNA"/>
</dbReference>
<proteinExistence type="inferred from homology"/>
<evidence type="ECO:0000256" key="5">
    <source>
        <dbReference type="PIRNR" id="PIRNR005426"/>
    </source>
</evidence>
<comment type="similarity">
    <text evidence="1 5">Belongs to the flavin oxidoreductase frp family.</text>
</comment>
<comment type="caution">
    <text evidence="7">The sequence shown here is derived from an EMBL/GenBank/DDBJ whole genome shotgun (WGS) entry which is preliminary data.</text>
</comment>
<feature type="domain" description="Nitroreductase" evidence="6">
    <location>
        <begin position="6"/>
        <end position="156"/>
    </location>
</feature>
<evidence type="ECO:0000256" key="2">
    <source>
        <dbReference type="ARBA" id="ARBA00022630"/>
    </source>
</evidence>
<evidence type="ECO:0000313" key="8">
    <source>
        <dbReference type="Proteomes" id="UP000051461"/>
    </source>
</evidence>
<keyword evidence="8" id="KW-1185">Reference proteome</keyword>
<keyword evidence="2 5" id="KW-0285">Flavoprotein</keyword>
<dbReference type="PANTHER" id="PTHR43425">
    <property type="entry name" value="OXYGEN-INSENSITIVE NADPH NITROREDUCTASE"/>
    <property type="match status" value="1"/>
</dbReference>